<dbReference type="SUPFAM" id="SSF53271">
    <property type="entry name" value="PRTase-like"/>
    <property type="match status" value="1"/>
</dbReference>
<evidence type="ECO:0000256" key="6">
    <source>
        <dbReference type="ARBA" id="ARBA00011893"/>
    </source>
</evidence>
<comment type="similarity">
    <text evidence="5 11">Belongs to the purine/pyrimidine phosphoribosyltransferase family.</text>
</comment>
<evidence type="ECO:0000256" key="10">
    <source>
        <dbReference type="ARBA" id="ARBA00022726"/>
    </source>
</evidence>
<dbReference type="Pfam" id="PF00156">
    <property type="entry name" value="Pribosyltran"/>
    <property type="match status" value="1"/>
</dbReference>
<dbReference type="HAMAP" id="MF_00004">
    <property type="entry name" value="Aden_phosphoribosyltr"/>
    <property type="match status" value="1"/>
</dbReference>
<evidence type="ECO:0000313" key="13">
    <source>
        <dbReference type="EMBL" id="SFJ46547.1"/>
    </source>
</evidence>
<dbReference type="RefSeq" id="WP_090679093.1">
    <property type="nucleotide sequence ID" value="NZ_FORU01000008.1"/>
</dbReference>
<dbReference type="InterPro" id="IPR005764">
    <property type="entry name" value="Ade_phspho_trans"/>
</dbReference>
<proteinExistence type="inferred from homology"/>
<name>A0A1I3RMR1_9FLAO</name>
<sequence length="171" mass="19127">MNLADYIRDISDFPKQGVVFKDITPLLMDHAAMQETTRQLFDLVGNHQVDKVVGMESRGFFFATLLASKLGAGFIPVRKPNKLPFNTISEPYSLEYGFDTLEMHSDAIQPGDRVLIHDDVLATGGTAEAVCKLVEKLGGIILQVNFLMELTFLNGREKLEGYEVKSLLKYK</sequence>
<evidence type="ECO:0000256" key="2">
    <source>
        <dbReference type="ARBA" id="ARBA00003968"/>
    </source>
</evidence>
<dbReference type="OrthoDB" id="9803963at2"/>
<dbReference type="GO" id="GO:0006168">
    <property type="term" value="P:adenine salvage"/>
    <property type="evidence" value="ECO:0007669"/>
    <property type="project" value="InterPro"/>
</dbReference>
<dbReference type="FunFam" id="3.40.50.2020:FF:000021">
    <property type="entry name" value="Adenine phosphoribosyltransferase"/>
    <property type="match status" value="1"/>
</dbReference>
<dbReference type="STRING" id="1150112.SAMN04487893_10856"/>
<dbReference type="GO" id="GO:0044209">
    <property type="term" value="P:AMP salvage"/>
    <property type="evidence" value="ECO:0007669"/>
    <property type="project" value="UniProtKB-UniRule"/>
</dbReference>
<evidence type="ECO:0000256" key="1">
    <source>
        <dbReference type="ARBA" id="ARBA00000868"/>
    </source>
</evidence>
<reference evidence="14" key="1">
    <citation type="submission" date="2016-10" db="EMBL/GenBank/DDBJ databases">
        <authorList>
            <person name="Varghese N."/>
            <person name="Submissions S."/>
        </authorList>
    </citation>
    <scope>NUCLEOTIDE SEQUENCE [LARGE SCALE GENOMIC DNA]</scope>
    <source>
        <strain evidence="14">DSM 26542</strain>
    </source>
</reference>
<dbReference type="PANTHER" id="PTHR32315">
    <property type="entry name" value="ADENINE PHOSPHORIBOSYLTRANSFERASE"/>
    <property type="match status" value="1"/>
</dbReference>
<evidence type="ECO:0000256" key="9">
    <source>
        <dbReference type="ARBA" id="ARBA00022679"/>
    </source>
</evidence>
<keyword evidence="8 11" id="KW-0328">Glycosyltransferase</keyword>
<evidence type="ECO:0000256" key="11">
    <source>
        <dbReference type="HAMAP-Rule" id="MF_00004"/>
    </source>
</evidence>
<dbReference type="PANTHER" id="PTHR32315:SF3">
    <property type="entry name" value="ADENINE PHOSPHORIBOSYLTRANSFERASE"/>
    <property type="match status" value="1"/>
</dbReference>
<gene>
    <name evidence="11" type="primary">apt</name>
    <name evidence="13" type="ORF">SAMN04487893_10856</name>
</gene>
<comment type="pathway">
    <text evidence="4 11">Purine metabolism; AMP biosynthesis via salvage pathway; AMP from adenine: step 1/1.</text>
</comment>
<keyword evidence="7 11" id="KW-0963">Cytoplasm</keyword>
<dbReference type="InterPro" id="IPR029057">
    <property type="entry name" value="PRTase-like"/>
</dbReference>
<evidence type="ECO:0000256" key="3">
    <source>
        <dbReference type="ARBA" id="ARBA00004496"/>
    </source>
</evidence>
<dbReference type="UniPathway" id="UPA00588">
    <property type="reaction ID" value="UER00646"/>
</dbReference>
<comment type="catalytic activity">
    <reaction evidence="1 11">
        <text>AMP + diphosphate = 5-phospho-alpha-D-ribose 1-diphosphate + adenine</text>
        <dbReference type="Rhea" id="RHEA:16609"/>
        <dbReference type="ChEBI" id="CHEBI:16708"/>
        <dbReference type="ChEBI" id="CHEBI:33019"/>
        <dbReference type="ChEBI" id="CHEBI:58017"/>
        <dbReference type="ChEBI" id="CHEBI:456215"/>
        <dbReference type="EC" id="2.4.2.7"/>
    </reaction>
</comment>
<dbReference type="GO" id="GO:0002055">
    <property type="term" value="F:adenine binding"/>
    <property type="evidence" value="ECO:0007669"/>
    <property type="project" value="TreeGrafter"/>
</dbReference>
<dbReference type="InterPro" id="IPR000836">
    <property type="entry name" value="PRTase_dom"/>
</dbReference>
<evidence type="ECO:0000256" key="5">
    <source>
        <dbReference type="ARBA" id="ARBA00008391"/>
    </source>
</evidence>
<dbReference type="GO" id="GO:0016208">
    <property type="term" value="F:AMP binding"/>
    <property type="evidence" value="ECO:0007669"/>
    <property type="project" value="TreeGrafter"/>
</dbReference>
<feature type="domain" description="Phosphoribosyltransferase" evidence="12">
    <location>
        <begin position="36"/>
        <end position="138"/>
    </location>
</feature>
<dbReference type="Gene3D" id="3.40.50.2020">
    <property type="match status" value="1"/>
</dbReference>
<dbReference type="Proteomes" id="UP000243887">
    <property type="component" value="Unassembled WGS sequence"/>
</dbReference>
<organism evidence="13 14">
    <name type="scientific">Myroides guanonis</name>
    <dbReference type="NCBI Taxonomy" id="1150112"/>
    <lineage>
        <taxon>Bacteria</taxon>
        <taxon>Pseudomonadati</taxon>
        <taxon>Bacteroidota</taxon>
        <taxon>Flavobacteriia</taxon>
        <taxon>Flavobacteriales</taxon>
        <taxon>Flavobacteriaceae</taxon>
        <taxon>Myroides</taxon>
    </lineage>
</organism>
<dbReference type="GO" id="GO:0003999">
    <property type="term" value="F:adenine phosphoribosyltransferase activity"/>
    <property type="evidence" value="ECO:0007669"/>
    <property type="project" value="UniProtKB-UniRule"/>
</dbReference>
<evidence type="ECO:0000259" key="12">
    <source>
        <dbReference type="Pfam" id="PF00156"/>
    </source>
</evidence>
<keyword evidence="9 11" id="KW-0808">Transferase</keyword>
<comment type="subcellular location">
    <subcellularLocation>
        <location evidence="3 11">Cytoplasm</location>
    </subcellularLocation>
</comment>
<dbReference type="CDD" id="cd06223">
    <property type="entry name" value="PRTases_typeI"/>
    <property type="match status" value="1"/>
</dbReference>
<comment type="subunit">
    <text evidence="11">Homodimer.</text>
</comment>
<evidence type="ECO:0000256" key="7">
    <source>
        <dbReference type="ARBA" id="ARBA00022490"/>
    </source>
</evidence>
<dbReference type="NCBIfam" id="NF002636">
    <property type="entry name" value="PRK02304.1-5"/>
    <property type="match status" value="1"/>
</dbReference>
<dbReference type="EC" id="2.4.2.7" evidence="6 11"/>
<dbReference type="NCBIfam" id="TIGR01090">
    <property type="entry name" value="apt"/>
    <property type="match status" value="1"/>
</dbReference>
<dbReference type="GO" id="GO:0006166">
    <property type="term" value="P:purine ribonucleoside salvage"/>
    <property type="evidence" value="ECO:0007669"/>
    <property type="project" value="UniProtKB-UniRule"/>
</dbReference>
<keyword evidence="14" id="KW-1185">Reference proteome</keyword>
<accession>A0A1I3RMR1</accession>
<evidence type="ECO:0000256" key="8">
    <source>
        <dbReference type="ARBA" id="ARBA00022676"/>
    </source>
</evidence>
<comment type="function">
    <text evidence="2 11">Catalyzes a salvage reaction resulting in the formation of AMP, that is energically less costly than de novo synthesis.</text>
</comment>
<evidence type="ECO:0000256" key="4">
    <source>
        <dbReference type="ARBA" id="ARBA00004659"/>
    </source>
</evidence>
<keyword evidence="10 11" id="KW-0660">Purine salvage</keyword>
<dbReference type="AlphaFoldDB" id="A0A1I3RMR1"/>
<protein>
    <recommendedName>
        <fullName evidence="6 11">Adenine phosphoribosyltransferase</fullName>
        <shortName evidence="11">APRT</shortName>
        <ecNumber evidence="6 11">2.4.2.7</ecNumber>
    </recommendedName>
</protein>
<dbReference type="NCBIfam" id="NF002634">
    <property type="entry name" value="PRK02304.1-3"/>
    <property type="match status" value="1"/>
</dbReference>
<dbReference type="EMBL" id="FORU01000008">
    <property type="protein sequence ID" value="SFJ46547.1"/>
    <property type="molecule type" value="Genomic_DNA"/>
</dbReference>
<dbReference type="GO" id="GO:0005737">
    <property type="term" value="C:cytoplasm"/>
    <property type="evidence" value="ECO:0007669"/>
    <property type="project" value="UniProtKB-SubCell"/>
</dbReference>
<dbReference type="InterPro" id="IPR050054">
    <property type="entry name" value="UPRTase/APRTase"/>
</dbReference>
<evidence type="ECO:0000313" key="14">
    <source>
        <dbReference type="Proteomes" id="UP000243887"/>
    </source>
</evidence>